<feature type="region of interest" description="Disordered" evidence="1">
    <location>
        <begin position="59"/>
        <end position="86"/>
    </location>
</feature>
<comment type="caution">
    <text evidence="2">The sequence shown here is derived from an EMBL/GenBank/DDBJ whole genome shotgun (WGS) entry which is preliminary data.</text>
</comment>
<dbReference type="AlphaFoldDB" id="A0AAD7W3F3"/>
<name>A0AAD7W3F3_9TELE</name>
<organism evidence="2 3">
    <name type="scientific">Aldrovandia affinis</name>
    <dbReference type="NCBI Taxonomy" id="143900"/>
    <lineage>
        <taxon>Eukaryota</taxon>
        <taxon>Metazoa</taxon>
        <taxon>Chordata</taxon>
        <taxon>Craniata</taxon>
        <taxon>Vertebrata</taxon>
        <taxon>Euteleostomi</taxon>
        <taxon>Actinopterygii</taxon>
        <taxon>Neopterygii</taxon>
        <taxon>Teleostei</taxon>
        <taxon>Notacanthiformes</taxon>
        <taxon>Halosauridae</taxon>
        <taxon>Aldrovandia</taxon>
    </lineage>
</organism>
<proteinExistence type="predicted"/>
<keyword evidence="3" id="KW-1185">Reference proteome</keyword>
<feature type="region of interest" description="Disordered" evidence="1">
    <location>
        <begin position="1"/>
        <end position="23"/>
    </location>
</feature>
<protein>
    <submittedName>
        <fullName evidence="2">Uncharacterized protein</fullName>
    </submittedName>
</protein>
<dbReference type="EMBL" id="JAINUG010000327">
    <property type="protein sequence ID" value="KAJ8378215.1"/>
    <property type="molecule type" value="Genomic_DNA"/>
</dbReference>
<feature type="compositionally biased region" description="Basic and acidic residues" evidence="1">
    <location>
        <begin position="59"/>
        <end position="78"/>
    </location>
</feature>
<accession>A0AAD7W3F3</accession>
<sequence>MCTHTLPHSKWVPNHSPSARRPRVPSVLLDTRVSWCFKSANVCTLAKLTSLRETADFLRPRRGVRGADEPRTPAESHASDAAPRGHAPCTNLSCLSASSFLRLLRNPPVTPPYSAG</sequence>
<dbReference type="Proteomes" id="UP001221898">
    <property type="component" value="Unassembled WGS sequence"/>
</dbReference>
<evidence type="ECO:0000256" key="1">
    <source>
        <dbReference type="SAM" id="MobiDB-lite"/>
    </source>
</evidence>
<evidence type="ECO:0000313" key="2">
    <source>
        <dbReference type="EMBL" id="KAJ8378215.1"/>
    </source>
</evidence>
<reference evidence="2" key="1">
    <citation type="journal article" date="2023" name="Science">
        <title>Genome structures resolve the early diversification of teleost fishes.</title>
        <authorList>
            <person name="Parey E."/>
            <person name="Louis A."/>
            <person name="Montfort J."/>
            <person name="Bouchez O."/>
            <person name="Roques C."/>
            <person name="Iampietro C."/>
            <person name="Lluch J."/>
            <person name="Castinel A."/>
            <person name="Donnadieu C."/>
            <person name="Desvignes T."/>
            <person name="Floi Bucao C."/>
            <person name="Jouanno E."/>
            <person name="Wen M."/>
            <person name="Mejri S."/>
            <person name="Dirks R."/>
            <person name="Jansen H."/>
            <person name="Henkel C."/>
            <person name="Chen W.J."/>
            <person name="Zahm M."/>
            <person name="Cabau C."/>
            <person name="Klopp C."/>
            <person name="Thompson A.W."/>
            <person name="Robinson-Rechavi M."/>
            <person name="Braasch I."/>
            <person name="Lecointre G."/>
            <person name="Bobe J."/>
            <person name="Postlethwait J.H."/>
            <person name="Berthelot C."/>
            <person name="Roest Crollius H."/>
            <person name="Guiguen Y."/>
        </authorList>
    </citation>
    <scope>NUCLEOTIDE SEQUENCE</scope>
    <source>
        <strain evidence="2">NC1722</strain>
    </source>
</reference>
<gene>
    <name evidence="2" type="ORF">AAFF_G00245030</name>
</gene>
<evidence type="ECO:0000313" key="3">
    <source>
        <dbReference type="Proteomes" id="UP001221898"/>
    </source>
</evidence>